<dbReference type="PRINTS" id="PR00080">
    <property type="entry name" value="SDRFAMILY"/>
</dbReference>
<dbReference type="AlphaFoldDB" id="A0A0U1M3E8"/>
<dbReference type="CDD" id="cd05374">
    <property type="entry name" value="17beta-HSD-like_SDR_c"/>
    <property type="match status" value="1"/>
</dbReference>
<dbReference type="STRING" id="28573.A0A0U1M3E8"/>
<comment type="similarity">
    <text evidence="1 3">Belongs to the short-chain dehydrogenases/reductases (SDR) family.</text>
</comment>
<dbReference type="Pfam" id="PF00106">
    <property type="entry name" value="adh_short"/>
    <property type="match status" value="1"/>
</dbReference>
<dbReference type="EMBL" id="CVMT01000006">
    <property type="protein sequence ID" value="CRG89540.1"/>
    <property type="molecule type" value="Genomic_DNA"/>
</dbReference>
<evidence type="ECO:0000256" key="1">
    <source>
        <dbReference type="ARBA" id="ARBA00006484"/>
    </source>
</evidence>
<dbReference type="GO" id="GO:0016491">
    <property type="term" value="F:oxidoreductase activity"/>
    <property type="evidence" value="ECO:0007669"/>
    <property type="project" value="UniProtKB-KW"/>
</dbReference>
<proteinExistence type="inferred from homology"/>
<dbReference type="InterPro" id="IPR002347">
    <property type="entry name" value="SDR_fam"/>
</dbReference>
<organism evidence="4 5">
    <name type="scientific">Talaromyces islandicus</name>
    <name type="common">Penicillium islandicum</name>
    <dbReference type="NCBI Taxonomy" id="28573"/>
    <lineage>
        <taxon>Eukaryota</taxon>
        <taxon>Fungi</taxon>
        <taxon>Dikarya</taxon>
        <taxon>Ascomycota</taxon>
        <taxon>Pezizomycotina</taxon>
        <taxon>Eurotiomycetes</taxon>
        <taxon>Eurotiomycetidae</taxon>
        <taxon>Eurotiales</taxon>
        <taxon>Trichocomaceae</taxon>
        <taxon>Talaromyces</taxon>
        <taxon>Talaromyces sect. Islandici</taxon>
    </lineage>
</organism>
<evidence type="ECO:0000256" key="2">
    <source>
        <dbReference type="ARBA" id="ARBA00023002"/>
    </source>
</evidence>
<dbReference type="OMA" id="FPGHAYY"/>
<accession>A0A0U1M3E8</accession>
<reference evidence="4 5" key="1">
    <citation type="submission" date="2015-04" db="EMBL/GenBank/DDBJ databases">
        <authorList>
            <person name="Syromyatnikov M.Y."/>
            <person name="Popov V.N."/>
        </authorList>
    </citation>
    <scope>NUCLEOTIDE SEQUENCE [LARGE SCALE GENOMIC DNA]</scope>
    <source>
        <strain evidence="4">WF-38-12</strain>
    </source>
</reference>
<dbReference type="InterPro" id="IPR051911">
    <property type="entry name" value="SDR_oxidoreductase"/>
</dbReference>
<keyword evidence="5" id="KW-1185">Reference proteome</keyword>
<evidence type="ECO:0000313" key="4">
    <source>
        <dbReference type="EMBL" id="CRG89540.1"/>
    </source>
</evidence>
<name>A0A0U1M3E8_TALIS</name>
<dbReference type="OrthoDB" id="1274115at2759"/>
<dbReference type="SUPFAM" id="SSF51735">
    <property type="entry name" value="NAD(P)-binding Rossmann-fold domains"/>
    <property type="match status" value="1"/>
</dbReference>
<dbReference type="Gene3D" id="3.40.50.720">
    <property type="entry name" value="NAD(P)-binding Rossmann-like Domain"/>
    <property type="match status" value="1"/>
</dbReference>
<dbReference type="PRINTS" id="PR00081">
    <property type="entry name" value="GDHRDH"/>
</dbReference>
<keyword evidence="2" id="KW-0560">Oxidoreductase</keyword>
<dbReference type="Proteomes" id="UP000054383">
    <property type="component" value="Unassembled WGS sequence"/>
</dbReference>
<dbReference type="InterPro" id="IPR036291">
    <property type="entry name" value="NAD(P)-bd_dom_sf"/>
</dbReference>
<dbReference type="PANTHER" id="PTHR43976:SF16">
    <property type="entry name" value="SHORT-CHAIN DEHYDROGENASE_REDUCTASE FAMILY PROTEIN"/>
    <property type="match status" value="1"/>
</dbReference>
<evidence type="ECO:0000313" key="5">
    <source>
        <dbReference type="Proteomes" id="UP000054383"/>
    </source>
</evidence>
<evidence type="ECO:0000256" key="3">
    <source>
        <dbReference type="RuleBase" id="RU000363"/>
    </source>
</evidence>
<gene>
    <name evidence="4" type="ORF">PISL3812_06576</name>
</gene>
<dbReference type="PANTHER" id="PTHR43976">
    <property type="entry name" value="SHORT CHAIN DEHYDROGENASE"/>
    <property type="match status" value="1"/>
</dbReference>
<protein>
    <submittedName>
        <fullName evidence="4">Putative oxidoreductase C162,03</fullName>
    </submittedName>
</protein>
<sequence>MSIPSPKFDSNTVWFITGCSSGLGKAIAETAYSAGHHVVATARNVDALSYLPDESRVLKLKLDVTSKDSIVKAVGNAVEKFGRLDVAVNNAGYTIMGDTEVIPEADSRTLLETLFWGPVFLIQEVVRVFREVNPQQGGTVINMSSMGGSITVAGNSFYHAGKFALEGFTKSIAQEMKPEWNIRFLLGAPGGVRTNFAGSPTASMKIFPRHPAYDSPSHPLTQILGYLKMPQVADTWCDPKICAQLLFDTVIGKFDKPLPSRLLMGSDSVQGVKQDLENALQEIEMWKAESESCSPGGGADLSKIGI</sequence>